<dbReference type="EMBL" id="CAJNNV010012977">
    <property type="protein sequence ID" value="CAE8601262.1"/>
    <property type="molecule type" value="Genomic_DNA"/>
</dbReference>
<feature type="non-terminal residue" evidence="2">
    <location>
        <position position="149"/>
    </location>
</feature>
<dbReference type="EMBL" id="CAJNNW010025582">
    <property type="protein sequence ID" value="CAE8677720.1"/>
    <property type="molecule type" value="Genomic_DNA"/>
</dbReference>
<keyword evidence="4" id="KW-1185">Reference proteome</keyword>
<evidence type="ECO:0000313" key="4">
    <source>
        <dbReference type="Proteomes" id="UP000654075"/>
    </source>
</evidence>
<evidence type="ECO:0000256" key="1">
    <source>
        <dbReference type="SAM" id="MobiDB-lite"/>
    </source>
</evidence>
<name>A0A813ESI0_POLGL</name>
<dbReference type="Proteomes" id="UP000626109">
    <property type="component" value="Unassembled WGS sequence"/>
</dbReference>
<evidence type="ECO:0000313" key="2">
    <source>
        <dbReference type="EMBL" id="CAE8601262.1"/>
    </source>
</evidence>
<organism evidence="2 4">
    <name type="scientific">Polarella glacialis</name>
    <name type="common">Dinoflagellate</name>
    <dbReference type="NCBI Taxonomy" id="89957"/>
    <lineage>
        <taxon>Eukaryota</taxon>
        <taxon>Sar</taxon>
        <taxon>Alveolata</taxon>
        <taxon>Dinophyceae</taxon>
        <taxon>Suessiales</taxon>
        <taxon>Suessiaceae</taxon>
        <taxon>Polarella</taxon>
    </lineage>
</organism>
<evidence type="ECO:0000313" key="3">
    <source>
        <dbReference type="EMBL" id="CAE8677720.1"/>
    </source>
</evidence>
<feature type="compositionally biased region" description="Polar residues" evidence="1">
    <location>
        <begin position="85"/>
        <end position="94"/>
    </location>
</feature>
<protein>
    <submittedName>
        <fullName evidence="2">Uncharacterized protein</fullName>
    </submittedName>
</protein>
<feature type="region of interest" description="Disordered" evidence="1">
    <location>
        <begin position="57"/>
        <end position="149"/>
    </location>
</feature>
<dbReference type="Proteomes" id="UP000654075">
    <property type="component" value="Unassembled WGS sequence"/>
</dbReference>
<accession>A0A813ESI0</accession>
<comment type="caution">
    <text evidence="2">The sequence shown here is derived from an EMBL/GenBank/DDBJ whole genome shotgun (WGS) entry which is preliminary data.</text>
</comment>
<sequence>MAPPGKSAQKSSVKMVVNMGLSANPAFSAFQEALERTTKAEARHVFEFYGLSGDTLDAFPVPRAKTPAPEVPRRPLGPPPDISSPKPTFSNYDPTLTGSSGLGFGSYAHGSMGGPADHHTTQWAWTSPPPSRGSETASGSQRSIRRSGS</sequence>
<dbReference type="AlphaFoldDB" id="A0A813ESI0"/>
<reference evidence="2" key="1">
    <citation type="submission" date="2021-02" db="EMBL/GenBank/DDBJ databases">
        <authorList>
            <person name="Dougan E. K."/>
            <person name="Rhodes N."/>
            <person name="Thang M."/>
            <person name="Chan C."/>
        </authorList>
    </citation>
    <scope>NUCLEOTIDE SEQUENCE</scope>
</reference>
<proteinExistence type="predicted"/>
<gene>
    <name evidence="2" type="ORF">PGLA1383_LOCUS19557</name>
    <name evidence="3" type="ORF">PGLA2088_LOCUS20434</name>
</gene>